<evidence type="ECO:0000259" key="1">
    <source>
        <dbReference type="Pfam" id="PF00294"/>
    </source>
</evidence>
<reference evidence="2" key="2">
    <citation type="submission" date="2023-06" db="EMBL/GenBank/DDBJ databases">
        <authorList>
            <consortium name="Lawrence Berkeley National Laboratory"/>
            <person name="Mondo S.J."/>
            <person name="Hensen N."/>
            <person name="Bonometti L."/>
            <person name="Westerberg I."/>
            <person name="Brannstrom I.O."/>
            <person name="Guillou S."/>
            <person name="Cros-Aarteil S."/>
            <person name="Calhoun S."/>
            <person name="Haridas S."/>
            <person name="Kuo A."/>
            <person name="Pangilinan J."/>
            <person name="Riley R."/>
            <person name="Labutti K."/>
            <person name="Andreopoulos B."/>
            <person name="Lipzen A."/>
            <person name="Chen C."/>
            <person name="Yanf M."/>
            <person name="Daum C."/>
            <person name="Ng V."/>
            <person name="Clum A."/>
            <person name="Steindorff A."/>
            <person name="Ohm R."/>
            <person name="Martin F."/>
            <person name="Silar P."/>
            <person name="Natvig D."/>
            <person name="Lalanne C."/>
            <person name="Gautier V."/>
            <person name="Ament-Velasquez S.L."/>
            <person name="Kruys A."/>
            <person name="Hutchinson M.I."/>
            <person name="Powell A.J."/>
            <person name="Barry K."/>
            <person name="Miller A.N."/>
            <person name="Grigoriev I.V."/>
            <person name="Debuchy R."/>
            <person name="Gladieux P."/>
            <person name="Thoren M.H."/>
            <person name="Johannesson H."/>
        </authorList>
    </citation>
    <scope>NUCLEOTIDE SEQUENCE</scope>
    <source>
        <strain evidence="2">CBS 333.67</strain>
    </source>
</reference>
<dbReference type="EMBL" id="JAUDZG010000003">
    <property type="protein sequence ID" value="KAK3307291.1"/>
    <property type="molecule type" value="Genomic_DNA"/>
</dbReference>
<keyword evidence="3" id="KW-1185">Reference proteome</keyword>
<dbReference type="InterPro" id="IPR011611">
    <property type="entry name" value="PfkB_dom"/>
</dbReference>
<dbReference type="Gene3D" id="3.40.1190.20">
    <property type="match status" value="1"/>
</dbReference>
<dbReference type="PANTHER" id="PTHR47098">
    <property type="entry name" value="PROTEIN MAK32"/>
    <property type="match status" value="1"/>
</dbReference>
<dbReference type="AlphaFoldDB" id="A0AAJ0M340"/>
<dbReference type="Pfam" id="PF00294">
    <property type="entry name" value="PfkB"/>
    <property type="match status" value="1"/>
</dbReference>
<name>A0AAJ0M340_9PEZI</name>
<proteinExistence type="predicted"/>
<evidence type="ECO:0000313" key="2">
    <source>
        <dbReference type="EMBL" id="KAK3307291.1"/>
    </source>
</evidence>
<sequence length="360" mass="38407">MGSYFSKSSRDRSEDSPEHPAFVSLGMVVLDEIRFPNGTILHDVAGGSGLYSTLGARMTDTAAARPQTVGCCVLAGSDFPDAVEQAIKSWGIALTIKRDASRLSTRGLLTYLGGSFKEKTFEYTTPPLQPTPADLSGSPLLRSKAFHFLATPELMDTFATDLAVLRLEAAVASQSLMVWEPAPASCNPANQNAHLKIAKCVDIYSPNHVEFLATFGSGDEPLAEFDRKSIEDKALRVLECGVGRNGDGAVVIRCGEHGCVVASSSYSARWFPAFHSSGSSRVVDATGAGNAFLGAFTVIFGIASDLTEAAIAGSVAASFVIEQVGLPDRTSRHGREMWNGEEFSARVDRFRTMLKTPVNG</sequence>
<comment type="caution">
    <text evidence="2">The sequence shown here is derived from an EMBL/GenBank/DDBJ whole genome shotgun (WGS) entry which is preliminary data.</text>
</comment>
<dbReference type="Proteomes" id="UP001273166">
    <property type="component" value="Unassembled WGS sequence"/>
</dbReference>
<gene>
    <name evidence="2" type="ORF">B0T15DRAFT_172751</name>
</gene>
<dbReference type="RefSeq" id="XP_062723071.1">
    <property type="nucleotide sequence ID" value="XM_062862211.1"/>
</dbReference>
<organism evidence="2 3">
    <name type="scientific">Chaetomium strumarium</name>
    <dbReference type="NCBI Taxonomy" id="1170767"/>
    <lineage>
        <taxon>Eukaryota</taxon>
        <taxon>Fungi</taxon>
        <taxon>Dikarya</taxon>
        <taxon>Ascomycota</taxon>
        <taxon>Pezizomycotina</taxon>
        <taxon>Sordariomycetes</taxon>
        <taxon>Sordariomycetidae</taxon>
        <taxon>Sordariales</taxon>
        <taxon>Chaetomiaceae</taxon>
        <taxon>Chaetomium</taxon>
    </lineage>
</organism>
<reference evidence="2" key="1">
    <citation type="journal article" date="2023" name="Mol. Phylogenet. Evol.">
        <title>Genome-scale phylogeny and comparative genomics of the fungal order Sordariales.</title>
        <authorList>
            <person name="Hensen N."/>
            <person name="Bonometti L."/>
            <person name="Westerberg I."/>
            <person name="Brannstrom I.O."/>
            <person name="Guillou S."/>
            <person name="Cros-Aarteil S."/>
            <person name="Calhoun S."/>
            <person name="Haridas S."/>
            <person name="Kuo A."/>
            <person name="Mondo S."/>
            <person name="Pangilinan J."/>
            <person name="Riley R."/>
            <person name="LaButti K."/>
            <person name="Andreopoulos B."/>
            <person name="Lipzen A."/>
            <person name="Chen C."/>
            <person name="Yan M."/>
            <person name="Daum C."/>
            <person name="Ng V."/>
            <person name="Clum A."/>
            <person name="Steindorff A."/>
            <person name="Ohm R.A."/>
            <person name="Martin F."/>
            <person name="Silar P."/>
            <person name="Natvig D.O."/>
            <person name="Lalanne C."/>
            <person name="Gautier V."/>
            <person name="Ament-Velasquez S.L."/>
            <person name="Kruys A."/>
            <person name="Hutchinson M.I."/>
            <person name="Powell A.J."/>
            <person name="Barry K."/>
            <person name="Miller A.N."/>
            <person name="Grigoriev I.V."/>
            <person name="Debuchy R."/>
            <person name="Gladieux P."/>
            <person name="Hiltunen Thoren M."/>
            <person name="Johannesson H."/>
        </authorList>
    </citation>
    <scope>NUCLEOTIDE SEQUENCE</scope>
    <source>
        <strain evidence="2">CBS 333.67</strain>
    </source>
</reference>
<dbReference type="PANTHER" id="PTHR47098:SF1">
    <property type="entry name" value="PFKB FAMILY CARBOHYDRATE KINASE SUPERFAMILY (AFU_ORTHOLOGUE AFUA_4G09500)"/>
    <property type="match status" value="1"/>
</dbReference>
<evidence type="ECO:0000313" key="3">
    <source>
        <dbReference type="Proteomes" id="UP001273166"/>
    </source>
</evidence>
<dbReference type="SUPFAM" id="SSF53613">
    <property type="entry name" value="Ribokinase-like"/>
    <property type="match status" value="1"/>
</dbReference>
<accession>A0AAJ0M340</accession>
<feature type="domain" description="Carbohydrate kinase PfkB" evidence="1">
    <location>
        <begin position="72"/>
        <end position="325"/>
    </location>
</feature>
<dbReference type="InterPro" id="IPR029056">
    <property type="entry name" value="Ribokinase-like"/>
</dbReference>
<protein>
    <submittedName>
        <fullName evidence="2">Ribokinase-like protein</fullName>
    </submittedName>
</protein>
<dbReference type="GeneID" id="87881040"/>